<accession>A0ABP9I7T4</accession>
<dbReference type="SUPFAM" id="SSF46689">
    <property type="entry name" value="Homeodomain-like"/>
    <property type="match status" value="1"/>
</dbReference>
<evidence type="ECO:0000256" key="4">
    <source>
        <dbReference type="PROSITE-ProRule" id="PRU00335"/>
    </source>
</evidence>
<keyword evidence="1" id="KW-0805">Transcription regulation</keyword>
<organism evidence="7 8">
    <name type="scientific">Kineococcus glutinatus</name>
    <dbReference type="NCBI Taxonomy" id="1070872"/>
    <lineage>
        <taxon>Bacteria</taxon>
        <taxon>Bacillati</taxon>
        <taxon>Actinomycetota</taxon>
        <taxon>Actinomycetes</taxon>
        <taxon>Kineosporiales</taxon>
        <taxon>Kineosporiaceae</taxon>
        <taxon>Kineococcus</taxon>
    </lineage>
</organism>
<keyword evidence="8" id="KW-1185">Reference proteome</keyword>
<dbReference type="PROSITE" id="PS50977">
    <property type="entry name" value="HTH_TETR_2"/>
    <property type="match status" value="1"/>
</dbReference>
<dbReference type="PANTHER" id="PTHR30055">
    <property type="entry name" value="HTH-TYPE TRANSCRIPTIONAL REGULATOR RUTR"/>
    <property type="match status" value="1"/>
</dbReference>
<feature type="region of interest" description="Disordered" evidence="5">
    <location>
        <begin position="179"/>
        <end position="199"/>
    </location>
</feature>
<dbReference type="RefSeq" id="WP_345713341.1">
    <property type="nucleotide sequence ID" value="NZ_BAABIL010000481.1"/>
</dbReference>
<dbReference type="EMBL" id="BAABIL010000481">
    <property type="protein sequence ID" value="GAA4989546.1"/>
    <property type="molecule type" value="Genomic_DNA"/>
</dbReference>
<feature type="DNA-binding region" description="H-T-H motif" evidence="4">
    <location>
        <begin position="30"/>
        <end position="49"/>
    </location>
</feature>
<evidence type="ECO:0000256" key="3">
    <source>
        <dbReference type="ARBA" id="ARBA00023163"/>
    </source>
</evidence>
<dbReference type="InterPro" id="IPR009057">
    <property type="entry name" value="Homeodomain-like_sf"/>
</dbReference>
<keyword evidence="2 4" id="KW-0238">DNA-binding</keyword>
<gene>
    <name evidence="7" type="ORF">GCM10023225_28630</name>
</gene>
<dbReference type="PANTHER" id="PTHR30055:SF234">
    <property type="entry name" value="HTH-TYPE TRANSCRIPTIONAL REGULATOR BETI"/>
    <property type="match status" value="1"/>
</dbReference>
<evidence type="ECO:0000256" key="5">
    <source>
        <dbReference type="SAM" id="MobiDB-lite"/>
    </source>
</evidence>
<dbReference type="InterPro" id="IPR001647">
    <property type="entry name" value="HTH_TetR"/>
</dbReference>
<dbReference type="Proteomes" id="UP001501195">
    <property type="component" value="Unassembled WGS sequence"/>
</dbReference>
<evidence type="ECO:0000256" key="2">
    <source>
        <dbReference type="ARBA" id="ARBA00023125"/>
    </source>
</evidence>
<dbReference type="InterPro" id="IPR050109">
    <property type="entry name" value="HTH-type_TetR-like_transc_reg"/>
</dbReference>
<evidence type="ECO:0000313" key="8">
    <source>
        <dbReference type="Proteomes" id="UP001501195"/>
    </source>
</evidence>
<proteinExistence type="predicted"/>
<dbReference type="Gene3D" id="1.10.357.10">
    <property type="entry name" value="Tetracycline Repressor, domain 2"/>
    <property type="match status" value="1"/>
</dbReference>
<comment type="caution">
    <text evidence="7">The sequence shown here is derived from an EMBL/GenBank/DDBJ whole genome shotgun (WGS) entry which is preliminary data.</text>
</comment>
<feature type="domain" description="HTH tetR-type" evidence="6">
    <location>
        <begin position="7"/>
        <end position="67"/>
    </location>
</feature>
<dbReference type="PRINTS" id="PR00455">
    <property type="entry name" value="HTHTETR"/>
</dbReference>
<reference evidence="8" key="1">
    <citation type="journal article" date="2019" name="Int. J. Syst. Evol. Microbiol.">
        <title>The Global Catalogue of Microorganisms (GCM) 10K type strain sequencing project: providing services to taxonomists for standard genome sequencing and annotation.</title>
        <authorList>
            <consortium name="The Broad Institute Genomics Platform"/>
            <consortium name="The Broad Institute Genome Sequencing Center for Infectious Disease"/>
            <person name="Wu L."/>
            <person name="Ma J."/>
        </authorList>
    </citation>
    <scope>NUCLEOTIDE SEQUENCE [LARGE SCALE GENOMIC DNA]</scope>
    <source>
        <strain evidence="8">JCM 18126</strain>
    </source>
</reference>
<dbReference type="Pfam" id="PF00440">
    <property type="entry name" value="TetR_N"/>
    <property type="match status" value="1"/>
</dbReference>
<protein>
    <recommendedName>
        <fullName evidence="6">HTH tetR-type domain-containing protein</fullName>
    </recommendedName>
</protein>
<name>A0ABP9I7T4_9ACTN</name>
<evidence type="ECO:0000313" key="7">
    <source>
        <dbReference type="EMBL" id="GAA4989546.1"/>
    </source>
</evidence>
<keyword evidence="3" id="KW-0804">Transcription</keyword>
<evidence type="ECO:0000259" key="6">
    <source>
        <dbReference type="PROSITE" id="PS50977"/>
    </source>
</evidence>
<sequence>MPRATSQEIDAEIIEAAAALIAQHGYEQTSLQRIADAVGYSKTGLLHRFPSKEALLEAVATSCTAAVDEVHAAVRDLPPGPARDVQVVRRFVEMAVGRPGYVCLVLALCTTLAGTAAGQRMSDVPERFFAAFATDPDAPLLRRLQVLAALGSLAVTAMAPLEEPPERLRPLVTATTLAALGHPAADPDPDPAADAAGSR</sequence>
<evidence type="ECO:0000256" key="1">
    <source>
        <dbReference type="ARBA" id="ARBA00023015"/>
    </source>
</evidence>